<dbReference type="Proteomes" id="UP000269872">
    <property type="component" value="Unassembled WGS sequence"/>
</dbReference>
<evidence type="ECO:0000313" key="1">
    <source>
        <dbReference type="EMBL" id="RMV71076.1"/>
    </source>
</evidence>
<name>A0A3M6ETI6_9PSED</name>
<dbReference type="EMBL" id="RBUY01000171">
    <property type="protein sequence ID" value="RMV71076.1"/>
    <property type="molecule type" value="Genomic_DNA"/>
</dbReference>
<dbReference type="RefSeq" id="WP_122341179.1">
    <property type="nucleotide sequence ID" value="NZ_RBUY01000171.1"/>
</dbReference>
<reference evidence="1 2" key="1">
    <citation type="submission" date="2018-08" db="EMBL/GenBank/DDBJ databases">
        <title>Recombination of ecologically and evolutionarily significant loci maintains genetic cohesion in the Pseudomonas syringae species complex.</title>
        <authorList>
            <person name="Dillon M."/>
            <person name="Thakur S."/>
            <person name="Almeida R.N.D."/>
            <person name="Weir B.S."/>
            <person name="Guttman D.S."/>
        </authorList>
    </citation>
    <scope>NUCLEOTIDE SEQUENCE [LARGE SCALE GENOMIC DNA]</scope>
    <source>
        <strain evidence="1 2">ICMP 7496</strain>
    </source>
</reference>
<dbReference type="AlphaFoldDB" id="A0A3M6ETI6"/>
<sequence length="406" mass="47258">MFDNKFTNNGTHPLWVLYFNEEALFGEESYLEPSLVLAGRISQSKHGVNSLLIETNGAWVDQILSSQGRLNFSERLDYEPQRLTYAQRRANDRVNLELDPVLPGIARSGVKPVIYFVEVGEEVRCYIAVEATAKHSLALRFCTVTYPPGDHDYQAIKTIFARSQESLIKRLPLLGSRFGYFQWRPEMEYERKFTFNVLPDTWDLVTGLYTRLSEGALPGFFPECHKGFQVFDYENHIFDIIGEPDELGYISFIPQVNNNVTVKRKWFQENAELRRESLWWDQSIDVSDLAAEAKCRVSAEVLQLPVFRRKRFDVNFESLKTGHVYGVYFDICRTVDAPVEHSFGQVEVEYCRTRTAFKLDDIFEEFNYISNYVEGFLSEERVAYEEDLFSKLDFSRQSRLKNKVSE</sequence>
<comment type="caution">
    <text evidence="1">The sequence shown here is derived from an EMBL/GenBank/DDBJ whole genome shotgun (WGS) entry which is preliminary data.</text>
</comment>
<organism evidence="1 2">
    <name type="scientific">Pseudomonas caricapapayae</name>
    <dbReference type="NCBI Taxonomy" id="46678"/>
    <lineage>
        <taxon>Bacteria</taxon>
        <taxon>Pseudomonadati</taxon>
        <taxon>Pseudomonadota</taxon>
        <taxon>Gammaproteobacteria</taxon>
        <taxon>Pseudomonadales</taxon>
        <taxon>Pseudomonadaceae</taxon>
        <taxon>Pseudomonas</taxon>
    </lineage>
</organism>
<gene>
    <name evidence="1" type="ORF">ALP05_200032</name>
</gene>
<proteinExistence type="predicted"/>
<accession>A0A3M6ETI6</accession>
<evidence type="ECO:0000313" key="2">
    <source>
        <dbReference type="Proteomes" id="UP000269872"/>
    </source>
</evidence>
<protein>
    <submittedName>
        <fullName evidence="1">Uncharacterized protein</fullName>
    </submittedName>
</protein>